<dbReference type="Proteomes" id="UP001431010">
    <property type="component" value="Chromosome"/>
</dbReference>
<reference evidence="1" key="1">
    <citation type="journal article" date="2024" name="Antonie Van Leeuwenhoek">
        <title>Bradyrhizobium ontarionense sp. nov., a novel bacterial symbiont isolated from Aeschynomene indica (Indian jointvetch), harbours photosynthesis, nitrogen fixation and nitrous oxide (N2O) reductase genes.</title>
        <authorList>
            <person name="Bromfield E.S.P."/>
            <person name="Cloutier S."/>
        </authorList>
    </citation>
    <scope>NUCLEOTIDE SEQUENCE</scope>
    <source>
        <strain evidence="1">A19</strain>
    </source>
</reference>
<dbReference type="Gene3D" id="1.10.1200.10">
    <property type="entry name" value="ACP-like"/>
    <property type="match status" value="1"/>
</dbReference>
<dbReference type="InterPro" id="IPR036736">
    <property type="entry name" value="ACP-like_sf"/>
</dbReference>
<dbReference type="EMBL" id="CP088156">
    <property type="protein sequence ID" value="UFZ04095.1"/>
    <property type="molecule type" value="Genomic_DNA"/>
</dbReference>
<organism evidence="1 2">
    <name type="scientific">Bradyrhizobium ontarionense</name>
    <dbReference type="NCBI Taxonomy" id="2898149"/>
    <lineage>
        <taxon>Bacteria</taxon>
        <taxon>Pseudomonadati</taxon>
        <taxon>Pseudomonadota</taxon>
        <taxon>Alphaproteobacteria</taxon>
        <taxon>Hyphomicrobiales</taxon>
        <taxon>Nitrobacteraceae</taxon>
        <taxon>Bradyrhizobium</taxon>
    </lineage>
</organism>
<proteinExistence type="predicted"/>
<dbReference type="SUPFAM" id="SSF47336">
    <property type="entry name" value="ACP-like"/>
    <property type="match status" value="1"/>
</dbReference>
<sequence length="84" mass="9526">MADSYRNIIRRYLLDSLAMNELDDGMDIFEARIANSLFAIKLMTFIEKNTHIKIGSGDLDIANFRSVDAISEFVDRKKSAQAIP</sequence>
<dbReference type="RefSeq" id="WP_231320107.1">
    <property type="nucleotide sequence ID" value="NZ_CP088156.1"/>
</dbReference>
<evidence type="ECO:0000313" key="1">
    <source>
        <dbReference type="EMBL" id="UFZ04095.1"/>
    </source>
</evidence>
<gene>
    <name evidence="1" type="ORF">LQG66_33710</name>
</gene>
<evidence type="ECO:0008006" key="3">
    <source>
        <dbReference type="Google" id="ProtNLM"/>
    </source>
</evidence>
<name>A0ABY3RAW2_9BRAD</name>
<protein>
    <recommendedName>
        <fullName evidence="3">Carrier domain-containing protein</fullName>
    </recommendedName>
</protein>
<accession>A0ABY3RAW2</accession>
<keyword evidence="2" id="KW-1185">Reference proteome</keyword>
<evidence type="ECO:0000313" key="2">
    <source>
        <dbReference type="Proteomes" id="UP001431010"/>
    </source>
</evidence>